<reference evidence="5 6" key="1">
    <citation type="submission" date="2024-06" db="EMBL/GenBank/DDBJ databases">
        <title>The Natural Products Discovery Center: Release of the First 8490 Sequenced Strains for Exploring Actinobacteria Biosynthetic Diversity.</title>
        <authorList>
            <person name="Kalkreuter E."/>
            <person name="Kautsar S.A."/>
            <person name="Yang D."/>
            <person name="Bader C.D."/>
            <person name="Teijaro C.N."/>
            <person name="Fluegel L."/>
            <person name="Davis C.M."/>
            <person name="Simpson J.R."/>
            <person name="Lauterbach L."/>
            <person name="Steele A.D."/>
            <person name="Gui C."/>
            <person name="Meng S."/>
            <person name="Li G."/>
            <person name="Viehrig K."/>
            <person name="Ye F."/>
            <person name="Su P."/>
            <person name="Kiefer A.F."/>
            <person name="Nichols A."/>
            <person name="Cepeda A.J."/>
            <person name="Yan W."/>
            <person name="Fan B."/>
            <person name="Jiang Y."/>
            <person name="Adhikari A."/>
            <person name="Zheng C.-J."/>
            <person name="Schuster L."/>
            <person name="Cowan T.M."/>
            <person name="Smanski M.J."/>
            <person name="Chevrette M.G."/>
            <person name="De Carvalho L.P.S."/>
            <person name="Shen B."/>
        </authorList>
    </citation>
    <scope>NUCLEOTIDE SEQUENCE [LARGE SCALE GENOMIC DNA]</scope>
    <source>
        <strain evidence="5 6">NPDC019434</strain>
    </source>
</reference>
<keyword evidence="1 2" id="KW-0238">DNA-binding</keyword>
<dbReference type="InterPro" id="IPR009057">
    <property type="entry name" value="Homeodomain-like_sf"/>
</dbReference>
<evidence type="ECO:0000256" key="3">
    <source>
        <dbReference type="SAM" id="MobiDB-lite"/>
    </source>
</evidence>
<sequence length="105" mass="11382">MQSFSPSRVRRQHSPELRGAFRYGGGIGEVSRARGQQGEYAKSTQRRAEIVAAATQVFSESEFRDGSLRDVAERVGTTHGGMRPHFPTKADLLAAAPATVGHDGR</sequence>
<dbReference type="PRINTS" id="PR00455">
    <property type="entry name" value="HTHTETR"/>
</dbReference>
<comment type="caution">
    <text evidence="5">The sequence shown here is derived from an EMBL/GenBank/DDBJ whole genome shotgun (WGS) entry which is preliminary data.</text>
</comment>
<feature type="domain" description="HTH tetR-type" evidence="4">
    <location>
        <begin position="44"/>
        <end position="104"/>
    </location>
</feature>
<dbReference type="Proteomes" id="UP001550535">
    <property type="component" value="Unassembled WGS sequence"/>
</dbReference>
<evidence type="ECO:0000313" key="5">
    <source>
        <dbReference type="EMBL" id="MEU2121640.1"/>
    </source>
</evidence>
<dbReference type="Gene3D" id="1.10.357.10">
    <property type="entry name" value="Tetracycline Repressor, domain 2"/>
    <property type="match status" value="1"/>
</dbReference>
<feature type="region of interest" description="Disordered" evidence="3">
    <location>
        <begin position="77"/>
        <end position="105"/>
    </location>
</feature>
<keyword evidence="6" id="KW-1185">Reference proteome</keyword>
<feature type="region of interest" description="Disordered" evidence="3">
    <location>
        <begin position="1"/>
        <end position="41"/>
    </location>
</feature>
<dbReference type="PROSITE" id="PS50977">
    <property type="entry name" value="HTH_TETR_2"/>
    <property type="match status" value="1"/>
</dbReference>
<name>A0ABV2X6W9_9NOCA</name>
<dbReference type="Pfam" id="PF00440">
    <property type="entry name" value="TetR_N"/>
    <property type="match status" value="1"/>
</dbReference>
<dbReference type="SUPFAM" id="SSF46689">
    <property type="entry name" value="Homeodomain-like"/>
    <property type="match status" value="1"/>
</dbReference>
<feature type="DNA-binding region" description="H-T-H motif" evidence="2">
    <location>
        <begin position="67"/>
        <end position="86"/>
    </location>
</feature>
<dbReference type="RefSeq" id="WP_084489142.1">
    <property type="nucleotide sequence ID" value="NZ_JBEYBM010000022.1"/>
</dbReference>
<evidence type="ECO:0000313" key="6">
    <source>
        <dbReference type="Proteomes" id="UP001550535"/>
    </source>
</evidence>
<gene>
    <name evidence="5" type="ORF">ABZ507_07350</name>
</gene>
<dbReference type="EMBL" id="JBEYBR010000013">
    <property type="protein sequence ID" value="MEU2121640.1"/>
    <property type="molecule type" value="Genomic_DNA"/>
</dbReference>
<accession>A0ABV2X6W9</accession>
<evidence type="ECO:0000256" key="2">
    <source>
        <dbReference type="PROSITE-ProRule" id="PRU00335"/>
    </source>
</evidence>
<organism evidence="5 6">
    <name type="scientific">Nocardia niwae</name>
    <dbReference type="NCBI Taxonomy" id="626084"/>
    <lineage>
        <taxon>Bacteria</taxon>
        <taxon>Bacillati</taxon>
        <taxon>Actinomycetota</taxon>
        <taxon>Actinomycetes</taxon>
        <taxon>Mycobacteriales</taxon>
        <taxon>Nocardiaceae</taxon>
        <taxon>Nocardia</taxon>
    </lineage>
</organism>
<proteinExistence type="predicted"/>
<evidence type="ECO:0000256" key="1">
    <source>
        <dbReference type="ARBA" id="ARBA00023125"/>
    </source>
</evidence>
<evidence type="ECO:0000259" key="4">
    <source>
        <dbReference type="PROSITE" id="PS50977"/>
    </source>
</evidence>
<dbReference type="InterPro" id="IPR001647">
    <property type="entry name" value="HTH_TetR"/>
</dbReference>
<protein>
    <submittedName>
        <fullName evidence="5">Helix-turn-helix domain-containing protein</fullName>
    </submittedName>
</protein>